<feature type="repeat" description="ANK" evidence="3">
    <location>
        <begin position="407"/>
        <end position="439"/>
    </location>
</feature>
<feature type="repeat" description="ANK" evidence="3">
    <location>
        <begin position="325"/>
        <end position="357"/>
    </location>
</feature>
<feature type="chain" id="PRO_5011686820" evidence="4">
    <location>
        <begin position="19"/>
        <end position="499"/>
    </location>
</feature>
<gene>
    <name evidence="5" type="ORF">SAMN05421780_101707</name>
</gene>
<dbReference type="EMBL" id="FOLE01000001">
    <property type="protein sequence ID" value="SFB83906.1"/>
    <property type="molecule type" value="Genomic_DNA"/>
</dbReference>
<name>A0A1I1EAZ6_9BACT</name>
<feature type="repeat" description="ANK" evidence="3">
    <location>
        <begin position="440"/>
        <end position="473"/>
    </location>
</feature>
<evidence type="ECO:0000313" key="5">
    <source>
        <dbReference type="EMBL" id="SFB83906.1"/>
    </source>
</evidence>
<dbReference type="Pfam" id="PF12796">
    <property type="entry name" value="Ank_2"/>
    <property type="match status" value="4"/>
</dbReference>
<feature type="signal peptide" evidence="4">
    <location>
        <begin position="1"/>
        <end position="18"/>
    </location>
</feature>
<dbReference type="PANTHER" id="PTHR24198:SF165">
    <property type="entry name" value="ANKYRIN REPEAT-CONTAINING PROTEIN-RELATED"/>
    <property type="match status" value="1"/>
</dbReference>
<dbReference type="AlphaFoldDB" id="A0A1I1EAZ6"/>
<dbReference type="PROSITE" id="PS50297">
    <property type="entry name" value="ANK_REP_REGION"/>
    <property type="match status" value="5"/>
</dbReference>
<feature type="repeat" description="ANK" evidence="3">
    <location>
        <begin position="258"/>
        <end position="291"/>
    </location>
</feature>
<accession>A0A1I1EAZ6</accession>
<dbReference type="PROSITE" id="PS50088">
    <property type="entry name" value="ANK_REPEAT"/>
    <property type="match status" value="5"/>
</dbReference>
<dbReference type="InterPro" id="IPR002110">
    <property type="entry name" value="Ankyrin_rpt"/>
</dbReference>
<evidence type="ECO:0000256" key="1">
    <source>
        <dbReference type="ARBA" id="ARBA00022737"/>
    </source>
</evidence>
<evidence type="ECO:0000256" key="4">
    <source>
        <dbReference type="SAM" id="SignalP"/>
    </source>
</evidence>
<protein>
    <submittedName>
        <fullName evidence="5">Ankyrin repeat</fullName>
    </submittedName>
</protein>
<dbReference type="SUPFAM" id="SSF48403">
    <property type="entry name" value="Ankyrin repeat"/>
    <property type="match status" value="2"/>
</dbReference>
<evidence type="ECO:0000256" key="3">
    <source>
        <dbReference type="PROSITE-ProRule" id="PRU00023"/>
    </source>
</evidence>
<keyword evidence="4" id="KW-0732">Signal</keyword>
<dbReference type="STRING" id="927664.SAMN05421780_101707"/>
<evidence type="ECO:0000313" key="6">
    <source>
        <dbReference type="Proteomes" id="UP000199514"/>
    </source>
</evidence>
<keyword evidence="6" id="KW-1185">Reference proteome</keyword>
<proteinExistence type="predicted"/>
<dbReference type="Gene3D" id="1.25.40.20">
    <property type="entry name" value="Ankyrin repeat-containing domain"/>
    <property type="match status" value="3"/>
</dbReference>
<evidence type="ECO:0000256" key="2">
    <source>
        <dbReference type="ARBA" id="ARBA00023043"/>
    </source>
</evidence>
<sequence>MKKILVLALALSFSSLKAQQKNALLDQAFWKNSPNVEAVKAEIAKGNNPSAFNPFTFDPVCLAINNGAPIETIKFLIDQQGNSISKITHDARIYLHWAAYKGNVELVQYLISKGSDINLEDSHEATPLVFAAGVGQTNPALYEAFFNAGLDAKKKYKNDATLLHLSIATDKDLTLANYLVTKGLSLKDVDKNGYTVFDYAARNGNIKLLKTLKEKGVKHSDNALLVAAEGSRRSANSLESYQYLVDEVKIKPTVTTKDGENVLHLVARKPNQTEIIKYFLQKGVEANQADKEGNNALMVAASGEEVSSLETLLPKIKNINAANNKGETALAIALRYGSSDVVAFLLKNGADTKATDKSGNNLAYYWLQSYRPQGARGEGGRPLPDFFEAKMKLLQEKGFNLTAAQKDGNTLYHLAVAKNDLALLQKIAALGIDLNAKNKEGMTALHKAALLAKDDTILKYLVSIGAKKDIKTDFDETAYRLAKENEFLTKNNISVDFLK</sequence>
<dbReference type="OrthoDB" id="2575953at2"/>
<reference evidence="5 6" key="1">
    <citation type="submission" date="2016-10" db="EMBL/GenBank/DDBJ databases">
        <authorList>
            <person name="de Groot N.N."/>
        </authorList>
    </citation>
    <scope>NUCLEOTIDE SEQUENCE [LARGE SCALE GENOMIC DNA]</scope>
    <source>
        <strain evidence="5 6">DSM 6793</strain>
    </source>
</reference>
<dbReference type="InterPro" id="IPR036770">
    <property type="entry name" value="Ankyrin_rpt-contain_sf"/>
</dbReference>
<dbReference type="Proteomes" id="UP000199514">
    <property type="component" value="Unassembled WGS sequence"/>
</dbReference>
<feature type="repeat" description="ANK" evidence="3">
    <location>
        <begin position="90"/>
        <end position="122"/>
    </location>
</feature>
<keyword evidence="2 3" id="KW-0040">ANK repeat</keyword>
<keyword evidence="1" id="KW-0677">Repeat</keyword>
<dbReference type="SMART" id="SM00248">
    <property type="entry name" value="ANK"/>
    <property type="match status" value="9"/>
</dbReference>
<dbReference type="PANTHER" id="PTHR24198">
    <property type="entry name" value="ANKYRIN REPEAT AND PROTEIN KINASE DOMAIN-CONTAINING PROTEIN"/>
    <property type="match status" value="1"/>
</dbReference>
<dbReference type="RefSeq" id="WP_091507369.1">
    <property type="nucleotide sequence ID" value="NZ_FOLE01000001.1"/>
</dbReference>
<organism evidence="5 6">
    <name type="scientific">Flexibacter flexilis DSM 6793</name>
    <dbReference type="NCBI Taxonomy" id="927664"/>
    <lineage>
        <taxon>Bacteria</taxon>
        <taxon>Pseudomonadati</taxon>
        <taxon>Bacteroidota</taxon>
        <taxon>Cytophagia</taxon>
        <taxon>Cytophagales</taxon>
        <taxon>Flexibacteraceae</taxon>
        <taxon>Flexibacter</taxon>
    </lineage>
</organism>